<dbReference type="PANTHER" id="PTHR10698:SF0">
    <property type="entry name" value="V-TYPE PROTON ATPASE SUBUNIT H"/>
    <property type="match status" value="1"/>
</dbReference>
<dbReference type="InterPro" id="IPR038497">
    <property type="entry name" value="ATPase_V1-cplx_hsu_C_sf"/>
</dbReference>
<dbReference type="InterPro" id="IPR016024">
    <property type="entry name" value="ARM-type_fold"/>
</dbReference>
<dbReference type="Pfam" id="PF03224">
    <property type="entry name" value="V-ATPase_H_N"/>
    <property type="match status" value="1"/>
</dbReference>
<keyword evidence="7" id="KW-1185">Reference proteome</keyword>
<evidence type="ECO:0000259" key="5">
    <source>
        <dbReference type="Pfam" id="PF11698"/>
    </source>
</evidence>
<evidence type="ECO:0000256" key="3">
    <source>
        <dbReference type="ARBA" id="ARBA00022781"/>
    </source>
</evidence>
<sequence length="184" mass="21503">MLTVKGMVLTHFIYQNFVEKAPEQNMAPMLVHKLLHFVESLTTRKWSDADIPQDLEYIKTELEKNFQSLTTFDEYVSELESGKLSWTPTHQSEHFWQQNFSRLSENDYALLKVLSSLLRTSTDPVVLTVGTHDVSQYVKYYPNGKKVIQEIGTKQRIMELMTHENSEVRYQALLTVQKLMVNAW</sequence>
<evidence type="ECO:0000256" key="4">
    <source>
        <dbReference type="ARBA" id="ARBA00023065"/>
    </source>
</evidence>
<dbReference type="EMBL" id="JASJQH010000654">
    <property type="protein sequence ID" value="KAK9763387.1"/>
    <property type="molecule type" value="Genomic_DNA"/>
</dbReference>
<dbReference type="Gene3D" id="1.25.40.150">
    <property type="entry name" value="V-type ATPase, subunit H, C-terminal domain"/>
    <property type="match status" value="1"/>
</dbReference>
<evidence type="ECO:0000256" key="1">
    <source>
        <dbReference type="ARBA" id="ARBA00008613"/>
    </source>
</evidence>
<keyword evidence="2" id="KW-0813">Transport</keyword>
<reference evidence="6 7" key="1">
    <citation type="submission" date="2023-04" db="EMBL/GenBank/DDBJ databases">
        <title>Genome of Basidiobolus ranarum AG-B5.</title>
        <authorList>
            <person name="Stajich J.E."/>
            <person name="Carter-House D."/>
            <person name="Gryganskyi A."/>
        </authorList>
    </citation>
    <scope>NUCLEOTIDE SEQUENCE [LARGE SCALE GENOMIC DNA]</scope>
    <source>
        <strain evidence="6 7">AG-B5</strain>
    </source>
</reference>
<evidence type="ECO:0000313" key="6">
    <source>
        <dbReference type="EMBL" id="KAK9763387.1"/>
    </source>
</evidence>
<comment type="similarity">
    <text evidence="1">Belongs to the V-ATPase H subunit family.</text>
</comment>
<protein>
    <submittedName>
        <fullName evidence="6">H(+)-transporting V1 sector ATPase subunit H</fullName>
    </submittedName>
</protein>
<dbReference type="Gene3D" id="1.25.10.10">
    <property type="entry name" value="Leucine-rich Repeat Variant"/>
    <property type="match status" value="1"/>
</dbReference>
<keyword evidence="3" id="KW-0375">Hydrogen ion transport</keyword>
<organism evidence="6 7">
    <name type="scientific">Basidiobolus ranarum</name>
    <dbReference type="NCBI Taxonomy" id="34480"/>
    <lineage>
        <taxon>Eukaryota</taxon>
        <taxon>Fungi</taxon>
        <taxon>Fungi incertae sedis</taxon>
        <taxon>Zoopagomycota</taxon>
        <taxon>Entomophthoromycotina</taxon>
        <taxon>Basidiobolomycetes</taxon>
        <taxon>Basidiobolales</taxon>
        <taxon>Basidiobolaceae</taxon>
        <taxon>Basidiobolus</taxon>
    </lineage>
</organism>
<name>A0ABR2WPD7_9FUNG</name>
<feature type="domain" description="ATPase V1 complex subunit H C-terminal" evidence="5">
    <location>
        <begin position="69"/>
        <end position="184"/>
    </location>
</feature>
<dbReference type="Proteomes" id="UP001479436">
    <property type="component" value="Unassembled WGS sequence"/>
</dbReference>
<dbReference type="SUPFAM" id="SSF48371">
    <property type="entry name" value="ARM repeat"/>
    <property type="match status" value="1"/>
</dbReference>
<gene>
    <name evidence="6" type="primary">VMA13_2</name>
    <name evidence="6" type="ORF">K7432_009980</name>
</gene>
<evidence type="ECO:0000256" key="2">
    <source>
        <dbReference type="ARBA" id="ARBA00022448"/>
    </source>
</evidence>
<proteinExistence type="inferred from homology"/>
<dbReference type="InterPro" id="IPR011989">
    <property type="entry name" value="ARM-like"/>
</dbReference>
<dbReference type="InterPro" id="IPR004908">
    <property type="entry name" value="ATPase_V1-cplx_hsu"/>
</dbReference>
<dbReference type="PANTHER" id="PTHR10698">
    <property type="entry name" value="V-TYPE PROTON ATPASE SUBUNIT H"/>
    <property type="match status" value="1"/>
</dbReference>
<dbReference type="Pfam" id="PF11698">
    <property type="entry name" value="V-ATPase_H_C"/>
    <property type="match status" value="1"/>
</dbReference>
<dbReference type="InterPro" id="IPR011987">
    <property type="entry name" value="ATPase_V1-cplx_hsu_C"/>
</dbReference>
<comment type="caution">
    <text evidence="6">The sequence shown here is derived from an EMBL/GenBank/DDBJ whole genome shotgun (WGS) entry which is preliminary data.</text>
</comment>
<evidence type="ECO:0000313" key="7">
    <source>
        <dbReference type="Proteomes" id="UP001479436"/>
    </source>
</evidence>
<accession>A0ABR2WPD7</accession>
<keyword evidence="4" id="KW-0406">Ion transport</keyword>